<dbReference type="InterPro" id="IPR041233">
    <property type="entry name" value="Melibiase_C"/>
</dbReference>
<keyword evidence="8" id="KW-1015">Disulfide bond</keyword>
<evidence type="ECO:0000256" key="6">
    <source>
        <dbReference type="ARBA" id="ARBA00023295"/>
    </source>
</evidence>
<keyword evidence="6 8" id="KW-0326">Glycosidase</keyword>
<dbReference type="STRING" id="648782.SAMN04488554_0077"/>
<name>A0A1H5BD35_9MICO</name>
<dbReference type="PROSITE" id="PS51318">
    <property type="entry name" value="TAT"/>
    <property type="match status" value="1"/>
</dbReference>
<gene>
    <name evidence="12" type="ORF">SAMN04488554_0077</name>
</gene>
<evidence type="ECO:0000256" key="9">
    <source>
        <dbReference type="SAM" id="SignalP"/>
    </source>
</evidence>
<evidence type="ECO:0000256" key="4">
    <source>
        <dbReference type="ARBA" id="ARBA00023001"/>
    </source>
</evidence>
<dbReference type="SUPFAM" id="SSF51011">
    <property type="entry name" value="Glycosyl hydrolase domain"/>
    <property type="match status" value="1"/>
</dbReference>
<dbReference type="GO" id="GO:0030245">
    <property type="term" value="P:cellulose catabolic process"/>
    <property type="evidence" value="ECO:0007669"/>
    <property type="project" value="UniProtKB-KW"/>
</dbReference>
<dbReference type="Proteomes" id="UP000199220">
    <property type="component" value="Unassembled WGS sequence"/>
</dbReference>
<dbReference type="Gene3D" id="2.60.120.260">
    <property type="entry name" value="Galactose-binding domain-like"/>
    <property type="match status" value="2"/>
</dbReference>
<dbReference type="InterPro" id="IPR006311">
    <property type="entry name" value="TAT_signal"/>
</dbReference>
<dbReference type="InterPro" id="IPR017853">
    <property type="entry name" value="GH"/>
</dbReference>
<dbReference type="EC" id="3.2.1.22" evidence="8"/>
<organism evidence="12 13">
    <name type="scientific">Ruania alba</name>
    <dbReference type="NCBI Taxonomy" id="648782"/>
    <lineage>
        <taxon>Bacteria</taxon>
        <taxon>Bacillati</taxon>
        <taxon>Actinomycetota</taxon>
        <taxon>Actinomycetes</taxon>
        <taxon>Micrococcales</taxon>
        <taxon>Ruaniaceae</taxon>
        <taxon>Ruania</taxon>
    </lineage>
</organism>
<evidence type="ECO:0000256" key="7">
    <source>
        <dbReference type="ARBA" id="ARBA00023326"/>
    </source>
</evidence>
<comment type="similarity">
    <text evidence="1 8">Belongs to the glycosyl hydrolase 27 family.</text>
</comment>
<evidence type="ECO:0000256" key="2">
    <source>
        <dbReference type="ARBA" id="ARBA00022729"/>
    </source>
</evidence>
<keyword evidence="5" id="KW-0119">Carbohydrate metabolism</keyword>
<proteinExistence type="inferred from homology"/>
<dbReference type="RefSeq" id="WP_217632333.1">
    <property type="nucleotide sequence ID" value="NZ_FNTX01000001.1"/>
</dbReference>
<evidence type="ECO:0000256" key="5">
    <source>
        <dbReference type="ARBA" id="ARBA00023277"/>
    </source>
</evidence>
<evidence type="ECO:0000256" key="1">
    <source>
        <dbReference type="ARBA" id="ARBA00009743"/>
    </source>
</evidence>
<evidence type="ECO:0000313" key="12">
    <source>
        <dbReference type="EMBL" id="SED52509.1"/>
    </source>
</evidence>
<feature type="chain" id="PRO_5011581835" description="Alpha-galactosidase" evidence="9">
    <location>
        <begin position="37"/>
        <end position="801"/>
    </location>
</feature>
<dbReference type="Pfam" id="PF03442">
    <property type="entry name" value="CBM_X2"/>
    <property type="match status" value="1"/>
</dbReference>
<dbReference type="Gene3D" id="3.20.20.70">
    <property type="entry name" value="Aldolase class I"/>
    <property type="match status" value="1"/>
</dbReference>
<evidence type="ECO:0000256" key="3">
    <source>
        <dbReference type="ARBA" id="ARBA00022801"/>
    </source>
</evidence>
<keyword evidence="7" id="KW-0624">Polysaccharide degradation</keyword>
<keyword evidence="4" id="KW-0136">Cellulose degradation</keyword>
<dbReference type="PANTHER" id="PTHR11452:SF75">
    <property type="entry name" value="ALPHA-GALACTOSIDASE MEL1"/>
    <property type="match status" value="1"/>
</dbReference>
<keyword evidence="3 8" id="KW-0378">Hydrolase</keyword>
<dbReference type="Gene3D" id="2.60.40.1180">
    <property type="entry name" value="Golgi alpha-mannosidase II"/>
    <property type="match status" value="1"/>
</dbReference>
<dbReference type="InterPro" id="IPR002241">
    <property type="entry name" value="Glyco_hydro_27"/>
</dbReference>
<evidence type="ECO:0000313" key="13">
    <source>
        <dbReference type="Proteomes" id="UP000199220"/>
    </source>
</evidence>
<evidence type="ECO:0000259" key="10">
    <source>
        <dbReference type="Pfam" id="PF03442"/>
    </source>
</evidence>
<dbReference type="SUPFAM" id="SSF51445">
    <property type="entry name" value="(Trans)glycosidases"/>
    <property type="match status" value="1"/>
</dbReference>
<dbReference type="SUPFAM" id="SSF81296">
    <property type="entry name" value="E set domains"/>
    <property type="match status" value="1"/>
</dbReference>
<comment type="catalytic activity">
    <reaction evidence="8">
        <text>Hydrolysis of terminal, non-reducing alpha-D-galactose residues in alpha-D-galactosides, including galactose oligosaccharides, galactomannans and galactolipids.</text>
        <dbReference type="EC" id="3.2.1.22"/>
    </reaction>
</comment>
<sequence length="801" mass="87198">MRTDRTRSRRTAVPALAAAALAAMVASSLGPAPASADADLETLAEQPYMGWSSYSMQVHAGGGWITADQIMAQSDAMHEQLQDYGYEYINVDAGWNGGIDDHGRPVPSDELYPDGLQAVIDHVHENGQKFGLYFIPGIGAEVYEADLPIAGAPGCSTGDIAVEPFEQGDYWDYTYRIDFSNPCAQAYVDSIADMIASWGVDFVKFDSVTPGSGITDGSMDSRGDVAAWSQALARHDIWLELSWAVDVRYADYWAEHAQGWRVDWDVECYCGDDALTKWENIARLFPRAEEWWRHAGPGGWNDFDSLSVGNGAMDGLTRDERRTAMTFWAVSAVPIYLGNDMTNLDDFGLELLTNRDVIAVNQNGVPARPVSIETEEQVWYALNEDGSYTVAVFNLGRTEADVEVNWSDIGLDGTARVRDLWSGRQVRSGDDGLVAEGVPIHGSRLFRVTPDRGSVLTVNDDDLRVSYDGTWERNEGEQVVGTSHPLAIAVGDSATGEAPTAPESGPTIINNDDPAIVYEGSWSNSSGRGYGDHQDDVRWTENHGDAFEFTFVGTGIDYLTELDQSQGEVEIYLDGEHVDTVDTSAGERSVQQVVYSARDLPAGEHTLRAVHTSGQFMLVDRLDVFQDAAFEPTTAAFDKSAPADVSLTLLRDGGELAGISAAGDALTEGTDYTVDGETVTISADYLATLAEGEQVLDLRLRGDHLNDVHATNTVGDAAEMTFFGTGATWTGPLAPDQGEVEVYLDGELVETVDTAATQRLTQQQLFSVDGLRDREHTLRLVLTSGEVLRFDTVSYVTGRTR</sequence>
<dbReference type="InterPro" id="IPR013780">
    <property type="entry name" value="Glyco_hydro_b"/>
</dbReference>
<dbReference type="InterPro" id="IPR014756">
    <property type="entry name" value="Ig_E-set"/>
</dbReference>
<evidence type="ECO:0000256" key="8">
    <source>
        <dbReference type="RuleBase" id="RU361168"/>
    </source>
</evidence>
<keyword evidence="13" id="KW-1185">Reference proteome</keyword>
<dbReference type="InterPro" id="IPR013785">
    <property type="entry name" value="Aldolase_TIM"/>
</dbReference>
<dbReference type="PRINTS" id="PR00740">
    <property type="entry name" value="GLHYDRLASE27"/>
</dbReference>
<protein>
    <recommendedName>
        <fullName evidence="8">Alpha-galactosidase</fullName>
        <ecNumber evidence="8">3.2.1.22</ecNumber>
    </recommendedName>
    <alternativeName>
        <fullName evidence="8">Melibiase</fullName>
    </alternativeName>
</protein>
<dbReference type="InterPro" id="IPR005102">
    <property type="entry name" value="Carbo-bd_X2"/>
</dbReference>
<feature type="signal peptide" evidence="9">
    <location>
        <begin position="1"/>
        <end position="36"/>
    </location>
</feature>
<evidence type="ECO:0000259" key="11">
    <source>
        <dbReference type="Pfam" id="PF17801"/>
    </source>
</evidence>
<feature type="domain" description="Alpha galactosidase C-terminal" evidence="11">
    <location>
        <begin position="376"/>
        <end position="448"/>
    </location>
</feature>
<dbReference type="AlphaFoldDB" id="A0A1H5BD35"/>
<dbReference type="CDD" id="cd14792">
    <property type="entry name" value="GH27"/>
    <property type="match status" value="1"/>
</dbReference>
<reference evidence="13" key="1">
    <citation type="submission" date="2016-10" db="EMBL/GenBank/DDBJ databases">
        <authorList>
            <person name="Varghese N."/>
            <person name="Submissions S."/>
        </authorList>
    </citation>
    <scope>NUCLEOTIDE SEQUENCE [LARGE SCALE GENOMIC DNA]</scope>
    <source>
        <strain evidence="13">DSM 21368</strain>
    </source>
</reference>
<dbReference type="Pfam" id="PF16499">
    <property type="entry name" value="Melibiase_2"/>
    <property type="match status" value="2"/>
</dbReference>
<keyword evidence="2 9" id="KW-0732">Signal</keyword>
<dbReference type="PANTHER" id="PTHR11452">
    <property type="entry name" value="ALPHA-GALACTOSIDASE/ALPHA-N-ACETYLGALACTOSAMINIDASE"/>
    <property type="match status" value="1"/>
</dbReference>
<feature type="domain" description="Carbohydrate binding X2" evidence="10">
    <location>
        <begin position="631"/>
        <end position="699"/>
    </location>
</feature>
<dbReference type="Pfam" id="PF17801">
    <property type="entry name" value="Melibiase_C"/>
    <property type="match status" value="1"/>
</dbReference>
<accession>A0A1H5BD35</accession>
<dbReference type="EMBL" id="FNTX01000001">
    <property type="protein sequence ID" value="SED52509.1"/>
    <property type="molecule type" value="Genomic_DNA"/>
</dbReference>
<dbReference type="GO" id="GO:0004557">
    <property type="term" value="F:alpha-galactosidase activity"/>
    <property type="evidence" value="ECO:0007669"/>
    <property type="project" value="UniProtKB-EC"/>
</dbReference>